<dbReference type="GO" id="GO:0015267">
    <property type="term" value="F:channel activity"/>
    <property type="evidence" value="ECO:0007669"/>
    <property type="project" value="InterPro"/>
</dbReference>
<keyword evidence="11" id="KW-1185">Reference proteome</keyword>
<dbReference type="Gene3D" id="1.10.443.10">
    <property type="entry name" value="Intergrase catalytic core"/>
    <property type="match status" value="1"/>
</dbReference>
<feature type="transmembrane region" description="Helical" evidence="8">
    <location>
        <begin position="402"/>
        <end position="425"/>
    </location>
</feature>
<feature type="transmembrane region" description="Helical" evidence="8">
    <location>
        <begin position="578"/>
        <end position="597"/>
    </location>
</feature>
<dbReference type="GO" id="GO:0006310">
    <property type="term" value="P:DNA recombination"/>
    <property type="evidence" value="ECO:0007669"/>
    <property type="project" value="UniProtKB-KW"/>
</dbReference>
<dbReference type="InterPro" id="IPR002104">
    <property type="entry name" value="Integrase_catalytic"/>
</dbReference>
<dbReference type="GO" id="GO:0015074">
    <property type="term" value="P:DNA integration"/>
    <property type="evidence" value="ECO:0007669"/>
    <property type="project" value="InterPro"/>
</dbReference>
<accession>A0A9Q0N7W7</accession>
<evidence type="ECO:0000256" key="1">
    <source>
        <dbReference type="ARBA" id="ARBA00004141"/>
    </source>
</evidence>
<organism evidence="10 11">
    <name type="scientific">Pseudolycoriella hygida</name>
    <dbReference type="NCBI Taxonomy" id="35572"/>
    <lineage>
        <taxon>Eukaryota</taxon>
        <taxon>Metazoa</taxon>
        <taxon>Ecdysozoa</taxon>
        <taxon>Arthropoda</taxon>
        <taxon>Hexapoda</taxon>
        <taxon>Insecta</taxon>
        <taxon>Pterygota</taxon>
        <taxon>Neoptera</taxon>
        <taxon>Endopterygota</taxon>
        <taxon>Diptera</taxon>
        <taxon>Nematocera</taxon>
        <taxon>Sciaroidea</taxon>
        <taxon>Sciaridae</taxon>
        <taxon>Pseudolycoriella</taxon>
    </lineage>
</organism>
<dbReference type="InterPro" id="IPR011010">
    <property type="entry name" value="DNA_brk_join_enz"/>
</dbReference>
<evidence type="ECO:0000256" key="4">
    <source>
        <dbReference type="ARBA" id="ARBA00022692"/>
    </source>
</evidence>
<evidence type="ECO:0000256" key="7">
    <source>
        <dbReference type="ARBA" id="ARBA00023172"/>
    </source>
</evidence>
<feature type="transmembrane region" description="Helical" evidence="8">
    <location>
        <begin position="431"/>
        <end position="464"/>
    </location>
</feature>
<feature type="non-terminal residue" evidence="10">
    <location>
        <position position="664"/>
    </location>
</feature>
<dbReference type="SUPFAM" id="SSF81338">
    <property type="entry name" value="Aquaporin-like"/>
    <property type="match status" value="1"/>
</dbReference>
<keyword evidence="4 8" id="KW-0812">Transmembrane</keyword>
<keyword evidence="3" id="KW-0813">Transport</keyword>
<evidence type="ECO:0000256" key="5">
    <source>
        <dbReference type="ARBA" id="ARBA00022989"/>
    </source>
</evidence>
<dbReference type="PANTHER" id="PTHR19139:SF270">
    <property type="entry name" value="ENTOMOGLYCEROPORIN 1-RELATED"/>
    <property type="match status" value="1"/>
</dbReference>
<sequence>DSDSDFDLDEEAEKIIQSLLPENSQEKYEKTYAKLKEWCVKKKIEVVDERALLVYFSIELAEYMPSTTISIYSMLKATLNFKDNVDISKLNKLKAALKLKGRGYNPKKSRVLTIGEIYRFLREAPDNIYLAVKAALIVGVYGACRRKELCEMTIDNIKYIERGIQIDVPKFKTNVIRQFTIEEGGEKDVNMVEIFRKYTALRSPKTTTNRFLVRLSNGKCTNQPIGINTIGSFPQKIALFLQLSAPKEYTGHCFRRSSASLLADSGVNISIIKRHGGWKSDTVAEGYVVSSLNNKRRIACNLIGQKFVKGGEQSTVTSARMPVDVEPEELISDSAKDLSDSNNVLVPASISHLVEPSNDRNLMSIKLRQTLLLYPAFHFPICITAPLQFTTNKTSMLDAVSAFLAELIGVGIILFFGCMGCLNGAPHLQIALNFGIAVMTSIQIFGFISGAHFNPAVTVAAIIYKKISIPLACIYIAAQMLGGFMGFGLLKLVVPNHIFNPTNSTDGPGLCTTIPSEDISNFQALTIEFVATTVLILVCCAVWDHRNDHLHDSVAIRFGFVVFMLACSAGPFTGASMIYWIAPMSAGIIPTYVYRAVFWRPMKDSHVASEEYALKDNTVNISLMKTLKLPTNFVCSMIELQSMFEDIFVERLFGEQKTQLEEIF</sequence>
<dbReference type="SUPFAM" id="SSF56349">
    <property type="entry name" value="DNA breaking-rejoining enzymes"/>
    <property type="match status" value="1"/>
</dbReference>
<evidence type="ECO:0000256" key="8">
    <source>
        <dbReference type="SAM" id="Phobius"/>
    </source>
</evidence>
<dbReference type="CDD" id="cd00397">
    <property type="entry name" value="DNA_BRE_C"/>
    <property type="match status" value="1"/>
</dbReference>
<dbReference type="OrthoDB" id="6746679at2759"/>
<dbReference type="PROSITE" id="PS51898">
    <property type="entry name" value="TYR_RECOMBINASE"/>
    <property type="match status" value="1"/>
</dbReference>
<keyword evidence="6 8" id="KW-0472">Membrane</keyword>
<dbReference type="GO" id="GO:0005886">
    <property type="term" value="C:plasma membrane"/>
    <property type="evidence" value="ECO:0007669"/>
    <property type="project" value="TreeGrafter"/>
</dbReference>
<evidence type="ECO:0000313" key="10">
    <source>
        <dbReference type="EMBL" id="KAJ6645239.1"/>
    </source>
</evidence>
<evidence type="ECO:0000259" key="9">
    <source>
        <dbReference type="PROSITE" id="PS51898"/>
    </source>
</evidence>
<evidence type="ECO:0000256" key="3">
    <source>
        <dbReference type="ARBA" id="ARBA00022448"/>
    </source>
</evidence>
<dbReference type="InterPro" id="IPR022357">
    <property type="entry name" value="MIP_CS"/>
</dbReference>
<dbReference type="PRINTS" id="PR00783">
    <property type="entry name" value="MINTRINSICP"/>
</dbReference>
<dbReference type="AlphaFoldDB" id="A0A9Q0N7W7"/>
<dbReference type="InterPro" id="IPR023271">
    <property type="entry name" value="Aquaporin-like"/>
</dbReference>
<dbReference type="PANTHER" id="PTHR19139">
    <property type="entry name" value="AQUAPORIN TRANSPORTER"/>
    <property type="match status" value="1"/>
</dbReference>
<gene>
    <name evidence="10" type="primary">Aqp4_0</name>
    <name evidence="10" type="ORF">Bhyg_00443</name>
</gene>
<comment type="caution">
    <text evidence="10">The sequence shown here is derived from an EMBL/GenBank/DDBJ whole genome shotgun (WGS) entry which is preliminary data.</text>
</comment>
<comment type="similarity">
    <text evidence="2">Belongs to the MIP/aquaporin (TC 1.A.8) family.</text>
</comment>
<feature type="transmembrane region" description="Helical" evidence="8">
    <location>
        <begin position="554"/>
        <end position="572"/>
    </location>
</feature>
<dbReference type="InterPro" id="IPR013762">
    <property type="entry name" value="Integrase-like_cat_sf"/>
</dbReference>
<dbReference type="PROSITE" id="PS00221">
    <property type="entry name" value="MIP"/>
    <property type="match status" value="1"/>
</dbReference>
<feature type="transmembrane region" description="Helical" evidence="8">
    <location>
        <begin position="371"/>
        <end position="390"/>
    </location>
</feature>
<evidence type="ECO:0000256" key="6">
    <source>
        <dbReference type="ARBA" id="ARBA00023136"/>
    </source>
</evidence>
<evidence type="ECO:0000313" key="11">
    <source>
        <dbReference type="Proteomes" id="UP001151699"/>
    </source>
</evidence>
<proteinExistence type="inferred from homology"/>
<comment type="subcellular location">
    <subcellularLocation>
        <location evidence="1">Membrane</location>
        <topology evidence="1">Multi-pass membrane protein</topology>
    </subcellularLocation>
</comment>
<dbReference type="Gene3D" id="1.20.1080.10">
    <property type="entry name" value="Glycerol uptake facilitator protein"/>
    <property type="match status" value="1"/>
</dbReference>
<dbReference type="InterPro" id="IPR000425">
    <property type="entry name" value="MIP"/>
</dbReference>
<dbReference type="Pfam" id="PF00589">
    <property type="entry name" value="Phage_integrase"/>
    <property type="match status" value="1"/>
</dbReference>
<feature type="non-terminal residue" evidence="10">
    <location>
        <position position="1"/>
    </location>
</feature>
<keyword evidence="7" id="KW-0233">DNA recombination</keyword>
<feature type="transmembrane region" description="Helical" evidence="8">
    <location>
        <begin position="522"/>
        <end position="542"/>
    </location>
</feature>
<protein>
    <submittedName>
        <fullName evidence="10">Aquaporin-4</fullName>
    </submittedName>
</protein>
<feature type="transmembrane region" description="Helical" evidence="8">
    <location>
        <begin position="471"/>
        <end position="494"/>
    </location>
</feature>
<dbReference type="Proteomes" id="UP001151699">
    <property type="component" value="Chromosome A"/>
</dbReference>
<dbReference type="InterPro" id="IPR034294">
    <property type="entry name" value="Aquaporin_transptr"/>
</dbReference>
<dbReference type="Pfam" id="PF00230">
    <property type="entry name" value="MIP"/>
    <property type="match status" value="1"/>
</dbReference>
<reference evidence="10" key="1">
    <citation type="submission" date="2022-07" db="EMBL/GenBank/DDBJ databases">
        <authorList>
            <person name="Trinca V."/>
            <person name="Uliana J.V.C."/>
            <person name="Torres T.T."/>
            <person name="Ward R.J."/>
            <person name="Monesi N."/>
        </authorList>
    </citation>
    <scope>NUCLEOTIDE SEQUENCE</scope>
    <source>
        <strain evidence="10">HSMRA1968</strain>
        <tissue evidence="10">Whole embryos</tissue>
    </source>
</reference>
<dbReference type="EMBL" id="WJQU01000001">
    <property type="protein sequence ID" value="KAJ6645239.1"/>
    <property type="molecule type" value="Genomic_DNA"/>
</dbReference>
<feature type="domain" description="Tyr recombinase" evidence="9">
    <location>
        <begin position="107"/>
        <end position="300"/>
    </location>
</feature>
<name>A0A9Q0N7W7_9DIPT</name>
<keyword evidence="5 8" id="KW-1133">Transmembrane helix</keyword>
<dbReference type="GO" id="GO:0003677">
    <property type="term" value="F:DNA binding"/>
    <property type="evidence" value="ECO:0007669"/>
    <property type="project" value="InterPro"/>
</dbReference>
<evidence type="ECO:0000256" key="2">
    <source>
        <dbReference type="ARBA" id="ARBA00006175"/>
    </source>
</evidence>